<evidence type="ECO:0000256" key="1">
    <source>
        <dbReference type="SAM" id="MobiDB-lite"/>
    </source>
</evidence>
<protein>
    <submittedName>
        <fullName evidence="2">Uncharacterized protein</fullName>
    </submittedName>
</protein>
<accession>A0AAV7I322</accession>
<evidence type="ECO:0000313" key="2">
    <source>
        <dbReference type="EMBL" id="KAH0552546.1"/>
    </source>
</evidence>
<name>A0AAV7I322_COTGL</name>
<organism evidence="2 3">
    <name type="scientific">Cotesia glomerata</name>
    <name type="common">Lepidopteran parasitic wasp</name>
    <name type="synonym">Apanteles glomeratus</name>
    <dbReference type="NCBI Taxonomy" id="32391"/>
    <lineage>
        <taxon>Eukaryota</taxon>
        <taxon>Metazoa</taxon>
        <taxon>Ecdysozoa</taxon>
        <taxon>Arthropoda</taxon>
        <taxon>Hexapoda</taxon>
        <taxon>Insecta</taxon>
        <taxon>Pterygota</taxon>
        <taxon>Neoptera</taxon>
        <taxon>Endopterygota</taxon>
        <taxon>Hymenoptera</taxon>
        <taxon>Apocrita</taxon>
        <taxon>Ichneumonoidea</taxon>
        <taxon>Braconidae</taxon>
        <taxon>Microgastrinae</taxon>
        <taxon>Cotesia</taxon>
    </lineage>
</organism>
<feature type="region of interest" description="Disordered" evidence="1">
    <location>
        <begin position="43"/>
        <end position="77"/>
    </location>
</feature>
<reference evidence="2 3" key="1">
    <citation type="journal article" date="2021" name="J. Hered.">
        <title>A chromosome-level genome assembly of the parasitoid wasp, Cotesia glomerata (Hymenoptera: Braconidae).</title>
        <authorList>
            <person name="Pinto B.J."/>
            <person name="Weis J.J."/>
            <person name="Gamble T."/>
            <person name="Ode P.J."/>
            <person name="Paul R."/>
            <person name="Zaspel J.M."/>
        </authorList>
    </citation>
    <scope>NUCLEOTIDE SEQUENCE [LARGE SCALE GENOMIC DNA]</scope>
    <source>
        <strain evidence="2">CgM1</strain>
    </source>
</reference>
<feature type="compositionally biased region" description="Polar residues" evidence="1">
    <location>
        <begin position="43"/>
        <end position="57"/>
    </location>
</feature>
<proteinExistence type="predicted"/>
<dbReference type="Proteomes" id="UP000826195">
    <property type="component" value="Unassembled WGS sequence"/>
</dbReference>
<gene>
    <name evidence="2" type="ORF">KQX54_012179</name>
</gene>
<evidence type="ECO:0000313" key="3">
    <source>
        <dbReference type="Proteomes" id="UP000826195"/>
    </source>
</evidence>
<keyword evidence="3" id="KW-1185">Reference proteome</keyword>
<dbReference type="EMBL" id="JAHXZJ010001492">
    <property type="protein sequence ID" value="KAH0552546.1"/>
    <property type="molecule type" value="Genomic_DNA"/>
</dbReference>
<comment type="caution">
    <text evidence="2">The sequence shown here is derived from an EMBL/GenBank/DDBJ whole genome shotgun (WGS) entry which is preliminary data.</text>
</comment>
<sequence length="323" mass="36493">MPHRRLATRVSDDINSVIDTNNTLETVPSYLENLSTCRNQSPKMPIPNLSSPNTCHRLSTRPRGRPRNSERLSAATSSVSLPDFLRNSSLKIRRTEPLNTNTTGIASPPSKQNCSFPPSAIMPDNNFEIIPGQTRTVSRDPFDNLLKKMEAWREQDKEYLDFIKTELLHKVEQASAKIEEMKLAFTAENDSIRSELKSINTKLEVWESVVPSSDSTLGLALSQANSSVQHTEYLKLTFNINSIDKHLRRHNIIVHGLPKSNGSAFTSLFQFLESEFNLPKCVTEAKFIGVNRDRIKGTIDTISNKTTIMINKRNFNKPIFSHI</sequence>
<dbReference type="AlphaFoldDB" id="A0AAV7I322"/>